<dbReference type="GO" id="GO:0005739">
    <property type="term" value="C:mitochondrion"/>
    <property type="evidence" value="ECO:0007669"/>
    <property type="project" value="TreeGrafter"/>
</dbReference>
<dbReference type="GO" id="GO:0004340">
    <property type="term" value="F:glucokinase activity"/>
    <property type="evidence" value="ECO:0007669"/>
    <property type="project" value="TreeGrafter"/>
</dbReference>
<dbReference type="EC" id="2.7.1.-" evidence="6"/>
<keyword evidence="6" id="KW-0808">Transferase</keyword>
<dbReference type="Proteomes" id="UP000525078">
    <property type="component" value="Unassembled WGS sequence"/>
</dbReference>
<dbReference type="SUPFAM" id="SSF53067">
    <property type="entry name" value="Actin-like ATPase domain"/>
    <property type="match status" value="1"/>
</dbReference>
<dbReference type="Gene3D" id="3.30.420.40">
    <property type="match status" value="1"/>
</dbReference>
<dbReference type="GO" id="GO:0001678">
    <property type="term" value="P:intracellular glucose homeostasis"/>
    <property type="evidence" value="ECO:0007669"/>
    <property type="project" value="InterPro"/>
</dbReference>
<keyword evidence="6" id="KW-0547">Nucleotide-binding</keyword>
<dbReference type="GO" id="GO:0005829">
    <property type="term" value="C:cytosol"/>
    <property type="evidence" value="ECO:0007669"/>
    <property type="project" value="TreeGrafter"/>
</dbReference>
<dbReference type="GO" id="GO:0005536">
    <property type="term" value="F:D-glucose binding"/>
    <property type="evidence" value="ECO:0007669"/>
    <property type="project" value="InterPro"/>
</dbReference>
<dbReference type="GO" id="GO:0006096">
    <property type="term" value="P:glycolytic process"/>
    <property type="evidence" value="ECO:0007669"/>
    <property type="project" value="UniProtKB-KW"/>
</dbReference>
<evidence type="ECO:0000256" key="6">
    <source>
        <dbReference type="RuleBase" id="RU362007"/>
    </source>
</evidence>
<accession>A0A7J6GMA3</accession>
<reference evidence="9 10" key="1">
    <citation type="journal article" date="2020" name="bioRxiv">
        <title>Sequence and annotation of 42 cannabis genomes reveals extensive copy number variation in cannabinoid synthesis and pathogen resistance genes.</title>
        <authorList>
            <person name="Mckernan K.J."/>
            <person name="Helbert Y."/>
            <person name="Kane L.T."/>
            <person name="Ebling H."/>
            <person name="Zhang L."/>
            <person name="Liu B."/>
            <person name="Eaton Z."/>
            <person name="Mclaughlin S."/>
            <person name="Kingan S."/>
            <person name="Baybayan P."/>
            <person name="Concepcion G."/>
            <person name="Jordan M."/>
            <person name="Riva A."/>
            <person name="Barbazuk W."/>
            <person name="Harkins T."/>
        </authorList>
    </citation>
    <scope>NUCLEOTIDE SEQUENCE [LARGE SCALE GENOMIC DNA]</scope>
    <source>
        <strain evidence="10">cv. Jamaican Lion 4</strain>
        <tissue evidence="9">Leaf</tissue>
    </source>
</reference>
<evidence type="ECO:0000256" key="5">
    <source>
        <dbReference type="ARBA" id="ARBA00047905"/>
    </source>
</evidence>
<dbReference type="Pfam" id="PF00349">
    <property type="entry name" value="Hexokinase_1"/>
    <property type="match status" value="1"/>
</dbReference>
<keyword evidence="3 6" id="KW-0324">Glycolysis</keyword>
<dbReference type="InterPro" id="IPR001312">
    <property type="entry name" value="Hexokinase"/>
</dbReference>
<proteinExistence type="inferred from homology"/>
<comment type="pathway">
    <text evidence="1">Carbohydrate degradation; glycolysis; D-glyceraldehyde 3-phosphate and glycerone phosphate from D-glucose: step 1/4.</text>
</comment>
<dbReference type="PROSITE" id="PS51748">
    <property type="entry name" value="HEXOKINASE_2"/>
    <property type="match status" value="1"/>
</dbReference>
<dbReference type="EMBL" id="JAATIP010000050">
    <property type="protein sequence ID" value="KAF4384012.1"/>
    <property type="molecule type" value="Genomic_DNA"/>
</dbReference>
<dbReference type="AlphaFoldDB" id="A0A7J6GMA3"/>
<evidence type="ECO:0000313" key="9">
    <source>
        <dbReference type="EMBL" id="KAF4384012.1"/>
    </source>
</evidence>
<comment type="pathway">
    <text evidence="2">Carbohydrate metabolism; hexose metabolism.</text>
</comment>
<evidence type="ECO:0000256" key="3">
    <source>
        <dbReference type="ARBA" id="ARBA00023152"/>
    </source>
</evidence>
<evidence type="ECO:0000256" key="4">
    <source>
        <dbReference type="ARBA" id="ARBA00044613"/>
    </source>
</evidence>
<protein>
    <recommendedName>
        <fullName evidence="6">Phosphotransferase</fullName>
        <ecNumber evidence="6">2.7.1.-</ecNumber>
    </recommendedName>
</protein>
<organism evidence="9 10">
    <name type="scientific">Cannabis sativa</name>
    <name type="common">Hemp</name>
    <name type="synonym">Marijuana</name>
    <dbReference type="NCBI Taxonomy" id="3483"/>
    <lineage>
        <taxon>Eukaryota</taxon>
        <taxon>Viridiplantae</taxon>
        <taxon>Streptophyta</taxon>
        <taxon>Embryophyta</taxon>
        <taxon>Tracheophyta</taxon>
        <taxon>Spermatophyta</taxon>
        <taxon>Magnoliopsida</taxon>
        <taxon>eudicotyledons</taxon>
        <taxon>Gunneridae</taxon>
        <taxon>Pentapetalae</taxon>
        <taxon>rosids</taxon>
        <taxon>fabids</taxon>
        <taxon>Rosales</taxon>
        <taxon>Cannabaceae</taxon>
        <taxon>Cannabis</taxon>
    </lineage>
</organism>
<comment type="similarity">
    <text evidence="6">Belongs to the hexokinase family.</text>
</comment>
<dbReference type="InterPro" id="IPR022672">
    <property type="entry name" value="Hexokinase_N"/>
</dbReference>
<keyword evidence="6" id="KW-0067">ATP-binding</keyword>
<dbReference type="PANTHER" id="PTHR19443:SF16">
    <property type="entry name" value="HEXOKINASE TYPE 1-RELATED"/>
    <property type="match status" value="1"/>
</dbReference>
<dbReference type="InterPro" id="IPR043129">
    <property type="entry name" value="ATPase_NBD"/>
</dbReference>
<name>A0A7J6GMA3_CANSA</name>
<dbReference type="GO" id="GO:0005524">
    <property type="term" value="F:ATP binding"/>
    <property type="evidence" value="ECO:0007669"/>
    <property type="project" value="UniProtKB-UniRule"/>
</dbReference>
<feature type="domain" description="Hexokinase N-terminal" evidence="8">
    <location>
        <begin position="118"/>
        <end position="225"/>
    </location>
</feature>
<dbReference type="GO" id="GO:0006006">
    <property type="term" value="P:glucose metabolic process"/>
    <property type="evidence" value="ECO:0007669"/>
    <property type="project" value="TreeGrafter"/>
</dbReference>
<dbReference type="PANTHER" id="PTHR19443">
    <property type="entry name" value="HEXOKINASE"/>
    <property type="match status" value="1"/>
</dbReference>
<evidence type="ECO:0000259" key="8">
    <source>
        <dbReference type="Pfam" id="PF00349"/>
    </source>
</evidence>
<gene>
    <name evidence="9" type="ORF">F8388_018764</name>
</gene>
<comment type="caution">
    <text evidence="9">The sequence shown here is derived from an EMBL/GenBank/DDBJ whole genome shotgun (WGS) entry which is preliminary data.</text>
</comment>
<evidence type="ECO:0000256" key="2">
    <source>
        <dbReference type="ARBA" id="ARBA00005028"/>
    </source>
</evidence>
<comment type="catalytic activity">
    <reaction evidence="5">
        <text>D-fructose + ATP = D-fructose 6-phosphate + ADP + H(+)</text>
        <dbReference type="Rhea" id="RHEA:16125"/>
        <dbReference type="ChEBI" id="CHEBI:15378"/>
        <dbReference type="ChEBI" id="CHEBI:30616"/>
        <dbReference type="ChEBI" id="CHEBI:37721"/>
        <dbReference type="ChEBI" id="CHEBI:61527"/>
        <dbReference type="ChEBI" id="CHEBI:456216"/>
        <dbReference type="EC" id="2.7.1.1"/>
    </reaction>
    <physiologicalReaction direction="left-to-right" evidence="5">
        <dbReference type="Rhea" id="RHEA:16126"/>
    </physiologicalReaction>
</comment>
<evidence type="ECO:0000256" key="1">
    <source>
        <dbReference type="ARBA" id="ARBA00004888"/>
    </source>
</evidence>
<keyword evidence="6" id="KW-0418">Kinase</keyword>
<evidence type="ECO:0000313" key="10">
    <source>
        <dbReference type="Proteomes" id="UP000525078"/>
    </source>
</evidence>
<dbReference type="PRINTS" id="PR00475">
    <property type="entry name" value="HEXOKINASE"/>
</dbReference>
<evidence type="ECO:0000256" key="7">
    <source>
        <dbReference type="SAM" id="MobiDB-lite"/>
    </source>
</evidence>
<dbReference type="GO" id="GO:0008865">
    <property type="term" value="F:fructokinase activity"/>
    <property type="evidence" value="ECO:0007669"/>
    <property type="project" value="TreeGrafter"/>
</dbReference>
<sequence>MDLISRSLSRFLSFSHSIRDQIHPEESTTTDDSQKTTPTPPLADDDGAASPLLTADDDSSFLANDNDAAFKFYPLIYIWWYKQYPNRKDQDFFYTCKKCGISLVIMMSGKYLGGYFNTNDEKGLFYALDLGGTNFRVLRVQLGGKDHHVVRQEFDEVSIPPDVMTGSSEGLFDFIAAALAKFVSEEGEGFHPSPGRQRELGFTFSFPVKQLSISSRTLMMICILFDSNMTIVTRVVARKVIWRSVFGRVEIEGFQVITKSRLFPKQDIDIEVSDEFYFFFGRNILTEGRIDRQNYIWGDI</sequence>
<comment type="catalytic activity">
    <reaction evidence="4">
        <text>a D-hexose + ATP = a D-hexose 6-phosphate + ADP + H(+)</text>
        <dbReference type="Rhea" id="RHEA:22740"/>
        <dbReference type="ChEBI" id="CHEBI:4194"/>
        <dbReference type="ChEBI" id="CHEBI:15378"/>
        <dbReference type="ChEBI" id="CHEBI:30616"/>
        <dbReference type="ChEBI" id="CHEBI:229467"/>
        <dbReference type="ChEBI" id="CHEBI:456216"/>
        <dbReference type="EC" id="2.7.1.1"/>
    </reaction>
    <physiologicalReaction direction="left-to-right" evidence="4">
        <dbReference type="Rhea" id="RHEA:22741"/>
    </physiologicalReaction>
</comment>
<feature type="region of interest" description="Disordered" evidence="7">
    <location>
        <begin position="23"/>
        <end position="49"/>
    </location>
</feature>